<dbReference type="EMBL" id="FYDG01000004">
    <property type="protein sequence ID" value="SNB71999.1"/>
    <property type="molecule type" value="Genomic_DNA"/>
</dbReference>
<dbReference type="AlphaFoldDB" id="A0A212RI94"/>
<accession>A0A212RI94</accession>
<dbReference type="PROSITE" id="PS51123">
    <property type="entry name" value="OMPA_2"/>
    <property type="match status" value="1"/>
</dbReference>
<dbReference type="CDD" id="cd07185">
    <property type="entry name" value="OmpA_C-like"/>
    <property type="match status" value="1"/>
</dbReference>
<dbReference type="PANTHER" id="PTHR30329">
    <property type="entry name" value="STATOR ELEMENT OF FLAGELLAR MOTOR COMPLEX"/>
    <property type="match status" value="1"/>
</dbReference>
<dbReference type="OrthoDB" id="5347798at2"/>
<keyword evidence="1" id="KW-0472">Membrane</keyword>
<proteinExistence type="predicted"/>
<evidence type="ECO:0000313" key="4">
    <source>
        <dbReference type="Proteomes" id="UP000198418"/>
    </source>
</evidence>
<dbReference type="RefSeq" id="WP_088520700.1">
    <property type="nucleotide sequence ID" value="NZ_FYDG01000004.1"/>
</dbReference>
<dbReference type="PANTHER" id="PTHR30329:SF21">
    <property type="entry name" value="LIPOPROTEIN YIAD-RELATED"/>
    <property type="match status" value="1"/>
</dbReference>
<evidence type="ECO:0000256" key="1">
    <source>
        <dbReference type="PROSITE-ProRule" id="PRU00473"/>
    </source>
</evidence>
<reference evidence="4" key="1">
    <citation type="submission" date="2017-06" db="EMBL/GenBank/DDBJ databases">
        <authorList>
            <person name="Varghese N."/>
            <person name="Submissions S."/>
        </authorList>
    </citation>
    <scope>NUCLEOTIDE SEQUENCE [LARGE SCALE GENOMIC DNA]</scope>
    <source>
        <strain evidence="4">DSM 137</strain>
    </source>
</reference>
<keyword evidence="4" id="KW-1185">Reference proteome</keyword>
<dbReference type="Pfam" id="PF00691">
    <property type="entry name" value="OmpA"/>
    <property type="match status" value="1"/>
</dbReference>
<protein>
    <submittedName>
        <fullName evidence="3">OmpA family protein</fullName>
    </submittedName>
</protein>
<dbReference type="Proteomes" id="UP000198418">
    <property type="component" value="Unassembled WGS sequence"/>
</dbReference>
<dbReference type="InterPro" id="IPR050330">
    <property type="entry name" value="Bact_OuterMem_StrucFunc"/>
</dbReference>
<sequence>MEAARTQSPADIGKLKRLLFAPEQARIDALQSQCESFAQKIGDDARFEQTTAQVIAGALRRAEIERHRELSSAIAPLVVAAIRSEIVNSRDMMVDALYPITGRLVAAAVANAFRDLAESLEKRIDSLLSGQMWKLRLRAWLTRRPLSEVLLEAARRPQVVRLLALERDTGRLLASWRADGQADDSAELVSGLIAAISQFSAQAFAREHGELRQLDMGPSHLLLRASARMLVAAEFSGVPDAADERRMDGALFDLIGSAQPLDTQDLARIAQTFSAPAAPPPSAAARYVLAGLVVAALAGALYLPVSDALRSRRIDAAFAAARAAQNLSGWPLDVSRENDKLVVRGLAPPDADLDALANSLAPAAAPETVELRVTRLGGDTGAMTHVATLEARAAQTHAAFEARLAHAELALSQTETALAKTQTALAAAESWRAEREAKENAPAARLARLAAASQIVFADETRLKAPEQARATVAALAEALKAGGRLRVIGYTDATGNADKNHALSLARAVAVTKLLTEAGAPADRLVAVGRGDEHAVTDRGGDARADNRRVAFETLEPVR</sequence>
<dbReference type="GO" id="GO:0016020">
    <property type="term" value="C:membrane"/>
    <property type="evidence" value="ECO:0007669"/>
    <property type="project" value="UniProtKB-UniRule"/>
</dbReference>
<evidence type="ECO:0000313" key="3">
    <source>
        <dbReference type="EMBL" id="SNB71999.1"/>
    </source>
</evidence>
<feature type="domain" description="OmpA-like" evidence="2">
    <location>
        <begin position="444"/>
        <end position="559"/>
    </location>
</feature>
<organism evidence="3 4">
    <name type="scientific">Rhodoblastus acidophilus</name>
    <name type="common">Rhodopseudomonas acidophila</name>
    <dbReference type="NCBI Taxonomy" id="1074"/>
    <lineage>
        <taxon>Bacteria</taxon>
        <taxon>Pseudomonadati</taxon>
        <taxon>Pseudomonadota</taxon>
        <taxon>Alphaproteobacteria</taxon>
        <taxon>Hyphomicrobiales</taxon>
        <taxon>Rhodoblastaceae</taxon>
        <taxon>Rhodoblastus</taxon>
    </lineage>
</organism>
<gene>
    <name evidence="3" type="ORF">SAMN06265338_104257</name>
</gene>
<dbReference type="Gene3D" id="3.30.1330.60">
    <property type="entry name" value="OmpA-like domain"/>
    <property type="match status" value="1"/>
</dbReference>
<name>A0A212RI94_RHOAC</name>
<evidence type="ECO:0000259" key="2">
    <source>
        <dbReference type="PROSITE" id="PS51123"/>
    </source>
</evidence>
<dbReference type="SUPFAM" id="SSF103088">
    <property type="entry name" value="OmpA-like"/>
    <property type="match status" value="1"/>
</dbReference>
<dbReference type="InterPro" id="IPR006665">
    <property type="entry name" value="OmpA-like"/>
</dbReference>
<dbReference type="InterPro" id="IPR036737">
    <property type="entry name" value="OmpA-like_sf"/>
</dbReference>